<dbReference type="EMBL" id="MN739292">
    <property type="protein sequence ID" value="QHS97232.1"/>
    <property type="molecule type" value="Genomic_DNA"/>
</dbReference>
<protein>
    <submittedName>
        <fullName evidence="1">Uncharacterized protein</fullName>
    </submittedName>
</protein>
<proteinExistence type="predicted"/>
<organism evidence="1">
    <name type="scientific">viral metagenome</name>
    <dbReference type="NCBI Taxonomy" id="1070528"/>
    <lineage>
        <taxon>unclassified sequences</taxon>
        <taxon>metagenomes</taxon>
        <taxon>organismal metagenomes</taxon>
    </lineage>
</organism>
<reference evidence="1" key="1">
    <citation type="journal article" date="2020" name="Nature">
        <title>Giant virus diversity and host interactions through global metagenomics.</title>
        <authorList>
            <person name="Schulz F."/>
            <person name="Roux S."/>
            <person name="Paez-Espino D."/>
            <person name="Jungbluth S."/>
            <person name="Walsh D.A."/>
            <person name="Denef V.J."/>
            <person name="McMahon K.D."/>
            <person name="Konstantinidis K.T."/>
            <person name="Eloe-Fadrosh E.A."/>
            <person name="Kyrpides N.C."/>
            <person name="Woyke T."/>
        </authorList>
    </citation>
    <scope>NUCLEOTIDE SEQUENCE</scope>
    <source>
        <strain evidence="1">GVMAG-M-3300020169-51</strain>
    </source>
</reference>
<evidence type="ECO:0000313" key="1">
    <source>
        <dbReference type="EMBL" id="QHS97232.1"/>
    </source>
</evidence>
<accession>A0A6C0BYS0</accession>
<dbReference type="AlphaFoldDB" id="A0A6C0BYS0"/>
<name>A0A6C0BYS0_9ZZZZ</name>
<sequence length="34" mass="4427">MFKRISKRKEALIKKDFREIRKVKWRYRLCCCFF</sequence>